<dbReference type="Pfam" id="PF12937">
    <property type="entry name" value="F-box-like"/>
    <property type="match status" value="1"/>
</dbReference>
<gene>
    <name evidence="2" type="ORF">Sango_2149800</name>
</gene>
<organism evidence="2 3">
    <name type="scientific">Sesamum angolense</name>
    <dbReference type="NCBI Taxonomy" id="2727404"/>
    <lineage>
        <taxon>Eukaryota</taxon>
        <taxon>Viridiplantae</taxon>
        <taxon>Streptophyta</taxon>
        <taxon>Embryophyta</taxon>
        <taxon>Tracheophyta</taxon>
        <taxon>Spermatophyta</taxon>
        <taxon>Magnoliopsida</taxon>
        <taxon>eudicotyledons</taxon>
        <taxon>Gunneridae</taxon>
        <taxon>Pentapetalae</taxon>
        <taxon>asterids</taxon>
        <taxon>lamiids</taxon>
        <taxon>Lamiales</taxon>
        <taxon>Pedaliaceae</taxon>
        <taxon>Sesamum</taxon>
    </lineage>
</organism>
<evidence type="ECO:0000259" key="1">
    <source>
        <dbReference type="Pfam" id="PF12937"/>
    </source>
</evidence>
<feature type="domain" description="F-box" evidence="1">
    <location>
        <begin position="24"/>
        <end position="59"/>
    </location>
</feature>
<comment type="caution">
    <text evidence="2">The sequence shown here is derived from an EMBL/GenBank/DDBJ whole genome shotgun (WGS) entry which is preliminary data.</text>
</comment>
<dbReference type="EMBL" id="JACGWL010000012">
    <property type="protein sequence ID" value="KAK4390865.1"/>
    <property type="molecule type" value="Genomic_DNA"/>
</dbReference>
<reference evidence="2" key="2">
    <citation type="journal article" date="2024" name="Plant">
        <title>Genomic evolution and insights into agronomic trait innovations of Sesamum species.</title>
        <authorList>
            <person name="Miao H."/>
            <person name="Wang L."/>
            <person name="Qu L."/>
            <person name="Liu H."/>
            <person name="Sun Y."/>
            <person name="Le M."/>
            <person name="Wang Q."/>
            <person name="Wei S."/>
            <person name="Zheng Y."/>
            <person name="Lin W."/>
            <person name="Duan Y."/>
            <person name="Cao H."/>
            <person name="Xiong S."/>
            <person name="Wang X."/>
            <person name="Wei L."/>
            <person name="Li C."/>
            <person name="Ma Q."/>
            <person name="Ju M."/>
            <person name="Zhao R."/>
            <person name="Li G."/>
            <person name="Mu C."/>
            <person name="Tian Q."/>
            <person name="Mei H."/>
            <person name="Zhang T."/>
            <person name="Gao T."/>
            <person name="Zhang H."/>
        </authorList>
    </citation>
    <scope>NUCLEOTIDE SEQUENCE</scope>
    <source>
        <strain evidence="2">K16</strain>
    </source>
</reference>
<protein>
    <recommendedName>
        <fullName evidence="1">F-box domain-containing protein</fullName>
    </recommendedName>
</protein>
<name>A0AAE1WCI1_9LAMI</name>
<dbReference type="Gene3D" id="1.20.1280.50">
    <property type="match status" value="1"/>
</dbReference>
<proteinExistence type="predicted"/>
<accession>A0AAE1WCI1</accession>
<dbReference type="InterPro" id="IPR001810">
    <property type="entry name" value="F-box_dom"/>
</dbReference>
<dbReference type="InterPro" id="IPR036047">
    <property type="entry name" value="F-box-like_dom_sf"/>
</dbReference>
<evidence type="ECO:0000313" key="3">
    <source>
        <dbReference type="Proteomes" id="UP001289374"/>
    </source>
</evidence>
<dbReference type="CDD" id="cd09917">
    <property type="entry name" value="F-box_SF"/>
    <property type="match status" value="1"/>
</dbReference>
<dbReference type="PANTHER" id="PTHR33165">
    <property type="entry name" value="F-BOX DOMAIN CONTAINING PROTEIN-LIKE-RELATED"/>
    <property type="match status" value="1"/>
</dbReference>
<keyword evidence="3" id="KW-1185">Reference proteome</keyword>
<dbReference type="SUPFAM" id="SSF81383">
    <property type="entry name" value="F-box domain"/>
    <property type="match status" value="1"/>
</dbReference>
<dbReference type="Proteomes" id="UP001289374">
    <property type="component" value="Unassembled WGS sequence"/>
</dbReference>
<reference evidence="2" key="1">
    <citation type="submission" date="2020-06" db="EMBL/GenBank/DDBJ databases">
        <authorList>
            <person name="Li T."/>
            <person name="Hu X."/>
            <person name="Zhang T."/>
            <person name="Song X."/>
            <person name="Zhang H."/>
            <person name="Dai N."/>
            <person name="Sheng W."/>
            <person name="Hou X."/>
            <person name="Wei L."/>
        </authorList>
    </citation>
    <scope>NUCLEOTIDE SEQUENCE</scope>
    <source>
        <strain evidence="2">K16</strain>
        <tissue evidence="2">Leaf</tissue>
    </source>
</reference>
<evidence type="ECO:0000313" key="2">
    <source>
        <dbReference type="EMBL" id="KAK4390865.1"/>
    </source>
</evidence>
<sequence length="110" mass="12489">MGPTQNTSHHQSHSSQLMSNSVDWADLPPELLQTIAANLQTLADYIRFRAVCQNWRLAAPITPRQLPREFPWLMLPLSRSSNRRGFFNPLTGNLHRLTLPEASQSRRTAG</sequence>
<dbReference type="AlphaFoldDB" id="A0AAE1WCI1"/>